<proteinExistence type="predicted"/>
<feature type="region of interest" description="Disordered" evidence="1">
    <location>
        <begin position="327"/>
        <end position="353"/>
    </location>
</feature>
<protein>
    <submittedName>
        <fullName evidence="3">Uncharacterized protein</fullName>
    </submittedName>
</protein>
<dbReference type="EMBL" id="LN899822">
    <property type="protein sequence ID" value="CUV62869.1"/>
    <property type="molecule type" value="Genomic_DNA"/>
</dbReference>
<accession>A0A0S4XG43</accession>
<evidence type="ECO:0000313" key="2">
    <source>
        <dbReference type="EMBL" id="CUV23766.1"/>
    </source>
</evidence>
<dbReference type="EMBL" id="LN899823">
    <property type="protein sequence ID" value="CUV23766.1"/>
    <property type="molecule type" value="Genomic_DNA"/>
</dbReference>
<evidence type="ECO:0000256" key="1">
    <source>
        <dbReference type="SAM" id="MobiDB-lite"/>
    </source>
</evidence>
<organism evidence="3">
    <name type="scientific">Ralstonia solanacearum</name>
    <name type="common">Pseudomonas solanacearum</name>
    <dbReference type="NCBI Taxonomy" id="305"/>
    <lineage>
        <taxon>Bacteria</taxon>
        <taxon>Pseudomonadati</taxon>
        <taxon>Pseudomonadota</taxon>
        <taxon>Betaproteobacteria</taxon>
        <taxon>Burkholderiales</taxon>
        <taxon>Burkholderiaceae</taxon>
        <taxon>Ralstonia</taxon>
        <taxon>Ralstonia solanacearum species complex</taxon>
    </lineage>
</organism>
<gene>
    <name evidence="3" type="ORF">RD1301_v1_2820007</name>
    <name evidence="2" type="ORF">RUN1744_v1_470006</name>
</gene>
<dbReference type="AlphaFoldDB" id="A0A0S4XG43"/>
<sequence length="395" mass="43450">MVFVGRTRQRGMDHHRNRLERRLGLDLAREREAVHLGHFQVGQHQRDLVAHGLALARGVAGDVLQRVPGFLAALGHHKRRPHRLQAVGDQRTGQAGIVGHQQLGARRQLDGAAVAVGRQVGAAGREHIHQDLLDVDHLRQARIVGTAVQAREAGDVGAAHARLGGKDLAPFQAHDLVHLFHRKALRAARVFGDQQDVGIAVLAADHAGQVDHRDDLAAHIHRPQDVGAGIRHMRHRRHDHDLAHLEHVDAEQFPLAALRFAQAKQQQLEAIVVRQIGPFINFLLRHRLPPVARYVAVNGMEARNLKPFLNVRTAASRPAIRRVRPIDRDRSMPRPRVPSRPAECGPSASITESDDLRLPRDCETLGIPTTASVSIRHPGLATWAIGMATVTDAGA</sequence>
<reference evidence="3" key="1">
    <citation type="submission" date="2015-10" db="EMBL/GenBank/DDBJ databases">
        <authorList>
            <person name="Gilbert D.G."/>
        </authorList>
    </citation>
    <scope>NUCLEOTIDE SEQUENCE</scope>
    <source>
        <strain evidence="3">Phyl III-seqv23</strain>
    </source>
</reference>
<name>A0A0S4XG43_RALSL</name>
<evidence type="ECO:0000313" key="3">
    <source>
        <dbReference type="EMBL" id="CUV62869.1"/>
    </source>
</evidence>